<evidence type="ECO:0000313" key="3">
    <source>
        <dbReference type="EMBL" id="MBS3063240.1"/>
    </source>
</evidence>
<dbReference type="EMBL" id="JAGVWE010000004">
    <property type="protein sequence ID" value="MBS3063240.1"/>
    <property type="molecule type" value="Genomic_DNA"/>
</dbReference>
<accession>A0A8T4LF70</accession>
<sequence>MSLQLGVLGLDEAIVNGVQALHAPGLNLLFTAWTLAGDPLVWLLLIAGIYWSGRESRGFFLVNTVLFTLVATGILKFMVGRPRPSLPWLEVLEHDKFVTPSFPSGHASLAAAMYAHLAPYFPALKALLAVLVIGVAVSRVYLGVHYPTDVIGGLALGWLMGKANRHVENVWRHKHFRLTQLGDEVALIIVVVLAMLALAFMDYIPLISALLGFYVGFFASKELRMEKFVVKRRHLYWKEAIGYAGLLALLAPIYVYRFAWVTPNASYILYFLAGIWTTLLWPLGYEELFVKRGLLIARR</sequence>
<proteinExistence type="predicted"/>
<feature type="transmembrane region" description="Helical" evidence="1">
    <location>
        <begin position="265"/>
        <end position="285"/>
    </location>
</feature>
<dbReference type="Pfam" id="PF01569">
    <property type="entry name" value="PAP2"/>
    <property type="match status" value="1"/>
</dbReference>
<dbReference type="PANTHER" id="PTHR14969:SF13">
    <property type="entry name" value="AT30094P"/>
    <property type="match status" value="1"/>
</dbReference>
<dbReference type="InterPro" id="IPR000326">
    <property type="entry name" value="PAP2/HPO"/>
</dbReference>
<reference evidence="3" key="2">
    <citation type="submission" date="2021-05" db="EMBL/GenBank/DDBJ databases">
        <title>Protein family content uncovers lineage relationships and bacterial pathway maintenance mechanisms in DPANN archaea.</title>
        <authorList>
            <person name="Castelle C.J."/>
            <person name="Meheust R."/>
            <person name="Jaffe A.L."/>
            <person name="Seitz K."/>
            <person name="Gong X."/>
            <person name="Baker B.J."/>
            <person name="Banfield J.F."/>
        </authorList>
    </citation>
    <scope>NUCLEOTIDE SEQUENCE</scope>
    <source>
        <strain evidence="3">RIFCSPLOWO2_01_FULL_58_19</strain>
    </source>
</reference>
<keyword evidence="1" id="KW-0472">Membrane</keyword>
<dbReference type="SMART" id="SM00014">
    <property type="entry name" value="acidPPc"/>
    <property type="match status" value="1"/>
</dbReference>
<comment type="caution">
    <text evidence="3">The sequence shown here is derived from an EMBL/GenBank/DDBJ whole genome shotgun (WGS) entry which is preliminary data.</text>
</comment>
<evidence type="ECO:0000259" key="2">
    <source>
        <dbReference type="SMART" id="SM00014"/>
    </source>
</evidence>
<dbReference type="SUPFAM" id="SSF48317">
    <property type="entry name" value="Acid phosphatase/Vanadium-dependent haloperoxidase"/>
    <property type="match status" value="1"/>
</dbReference>
<feature type="transmembrane region" description="Helical" evidence="1">
    <location>
        <begin position="124"/>
        <end position="142"/>
    </location>
</feature>
<feature type="transmembrane region" description="Helical" evidence="1">
    <location>
        <begin position="186"/>
        <end position="219"/>
    </location>
</feature>
<feature type="transmembrane region" description="Helical" evidence="1">
    <location>
        <begin position="30"/>
        <end position="51"/>
    </location>
</feature>
<feature type="transmembrane region" description="Helical" evidence="1">
    <location>
        <begin position="58"/>
        <end position="77"/>
    </location>
</feature>
<dbReference type="AlphaFoldDB" id="A0A8T4LF70"/>
<feature type="domain" description="Phosphatidic acid phosphatase type 2/haloperoxidase" evidence="2">
    <location>
        <begin position="59"/>
        <end position="165"/>
    </location>
</feature>
<feature type="transmembrane region" description="Helical" evidence="1">
    <location>
        <begin position="240"/>
        <end position="259"/>
    </location>
</feature>
<dbReference type="PANTHER" id="PTHR14969">
    <property type="entry name" value="SPHINGOSINE-1-PHOSPHATE PHOSPHOHYDROLASE"/>
    <property type="match status" value="1"/>
</dbReference>
<dbReference type="InterPro" id="IPR036938">
    <property type="entry name" value="PAP2/HPO_sf"/>
</dbReference>
<keyword evidence="1" id="KW-1133">Transmembrane helix</keyword>
<dbReference type="Gene3D" id="1.20.144.10">
    <property type="entry name" value="Phosphatidic acid phosphatase type 2/haloperoxidase"/>
    <property type="match status" value="1"/>
</dbReference>
<evidence type="ECO:0000256" key="1">
    <source>
        <dbReference type="SAM" id="Phobius"/>
    </source>
</evidence>
<dbReference type="Proteomes" id="UP000678237">
    <property type="component" value="Unassembled WGS sequence"/>
</dbReference>
<dbReference type="CDD" id="cd03392">
    <property type="entry name" value="PAP2_like_2"/>
    <property type="match status" value="1"/>
</dbReference>
<keyword evidence="1" id="KW-0812">Transmembrane</keyword>
<evidence type="ECO:0000313" key="4">
    <source>
        <dbReference type="Proteomes" id="UP000678237"/>
    </source>
</evidence>
<organism evidence="3 4">
    <name type="scientific">Candidatus Iainarchaeum sp</name>
    <dbReference type="NCBI Taxonomy" id="3101447"/>
    <lineage>
        <taxon>Archaea</taxon>
        <taxon>Candidatus Iainarchaeota</taxon>
        <taxon>Candidatus Iainarchaeia</taxon>
        <taxon>Candidatus Iainarchaeales</taxon>
        <taxon>Candidatus Iainarchaeaceae</taxon>
        <taxon>Candidatus Iainarchaeum</taxon>
    </lineage>
</organism>
<name>A0A8T4LF70_9ARCH</name>
<protein>
    <submittedName>
        <fullName evidence="3">Phosphatase PAP2 family protein</fullName>
    </submittedName>
</protein>
<gene>
    <name evidence="3" type="ORF">J4203_05170</name>
</gene>
<reference evidence="3" key="1">
    <citation type="submission" date="2021-03" db="EMBL/GenBank/DDBJ databases">
        <authorList>
            <person name="Jaffe A."/>
        </authorList>
    </citation>
    <scope>NUCLEOTIDE SEQUENCE</scope>
    <source>
        <strain evidence="3">RIFCSPLOWO2_01_FULL_58_19</strain>
    </source>
</reference>